<accession>A0ABR4MVP3</accession>
<comment type="caution">
    <text evidence="4">The sequence shown here is derived from an EMBL/GenBank/DDBJ whole genome shotgun (WGS) entry which is preliminary data.</text>
</comment>
<evidence type="ECO:0000259" key="2">
    <source>
        <dbReference type="Pfam" id="PF14033"/>
    </source>
</evidence>
<dbReference type="Pfam" id="PF14033">
    <property type="entry name" value="DUF4246"/>
    <property type="match status" value="1"/>
</dbReference>
<dbReference type="Pfam" id="PF21666">
    <property type="entry name" value="DUF4246_N"/>
    <property type="match status" value="1"/>
</dbReference>
<dbReference type="PANTHER" id="PTHR33119">
    <property type="entry name" value="IFI3P"/>
    <property type="match status" value="1"/>
</dbReference>
<dbReference type="EMBL" id="JADGIZ020000122">
    <property type="protein sequence ID" value="KAL2911325.1"/>
    <property type="molecule type" value="Genomic_DNA"/>
</dbReference>
<evidence type="ECO:0000259" key="3">
    <source>
        <dbReference type="Pfam" id="PF21666"/>
    </source>
</evidence>
<proteinExistence type="predicted"/>
<dbReference type="InterPro" id="IPR011989">
    <property type="entry name" value="ARM-like"/>
</dbReference>
<feature type="domain" description="DUF4246" evidence="3">
    <location>
        <begin position="444"/>
        <end position="496"/>
    </location>
</feature>
<dbReference type="SUPFAM" id="SSF48371">
    <property type="entry name" value="ARM repeat"/>
    <property type="match status" value="1"/>
</dbReference>
<protein>
    <submittedName>
        <fullName evidence="4">Uncharacterized protein</fullName>
    </submittedName>
</protein>
<feature type="region of interest" description="Disordered" evidence="1">
    <location>
        <begin position="707"/>
        <end position="820"/>
    </location>
</feature>
<evidence type="ECO:0000313" key="4">
    <source>
        <dbReference type="EMBL" id="KAL2911325.1"/>
    </source>
</evidence>
<feature type="compositionally biased region" description="Acidic residues" evidence="1">
    <location>
        <begin position="713"/>
        <end position="744"/>
    </location>
</feature>
<dbReference type="InterPro" id="IPR049192">
    <property type="entry name" value="DUF4246_C"/>
</dbReference>
<dbReference type="PANTHER" id="PTHR33119:SF1">
    <property type="entry name" value="FE2OG DIOXYGENASE DOMAIN-CONTAINING PROTEIN"/>
    <property type="match status" value="1"/>
</dbReference>
<dbReference type="Gene3D" id="1.25.10.10">
    <property type="entry name" value="Leucine-rich Repeat Variant"/>
    <property type="match status" value="1"/>
</dbReference>
<keyword evidence="5" id="KW-1185">Reference proteome</keyword>
<sequence length="1065" mass="116557">MSNDSEAVLGSVAPLVPRLSPPADAPDGDVAAAVAAWRELQALAQQHGVYDVGLAAVKSGLPVALRSCLADSAVAVKLAALECMHELPPMDRIMAKHAIPMDYSDPITHALRSPDVAVRRAAAKTLGVFCKSDRWDGVQPAILVVLKHLASWHEEDLEARDSLVRIAADPRLYHQSNEDLAAVHTSLVEHVKAVPEDAAVHLMDVVKDVSYSLCREETTDPPQAHSVAVQCLRELIKLLSFPNPAIAAKSIEAIGYGLTYSLVNGPALSGFISMGGIEAVGAVDSATIAAAVKGAQKIIEVCVKREALGVEAAAQSSLFRRIVDCMDSSDGKVAGEAFSMVLFLLLNKPVQAVVDALSTMDIARKMCRVISEVRADDFALVFKKLVKHRPTIIGEFDSLDAFTLLSQKTENYRGEYFRHIIATYFAHHLTTASTNILEYLANDDVQLHKTVSDIEPVPARTLVELRYMELVGAILSKPSWWTKMCDAAITAKWRAETREQGVSDATFALLLDELAYLARHCVRTACGGSMTVKPGPVELTVMSDNAVSDELRDALVSRAGVLEDVAEHKKDWHPGTGRKVLDLVHPSLFCLVYGRTLVVGSEQRAGAMAMLPADVHIASERVAARPTFEDPPGMVSDQFQWLPSEFRVEDDGSVSILSPINNLRPGHHRALYATIAKVFSRFVPLFEDLAAVVDVNLRRAAIEDHMEGYERDYGEEDDDEDEEGEDEEGEDEEGEGQDGDEENNDGAAMDGIANDQPLTKDQTADVAPEDPATNGNADDPMDCSTAAAANIPDGSFSSSDDDAESEASGGVSAHIEPVPRRKPVHVPALPERFQPPASPPARVSLRGRNLQVIVKLANIHLTPESPKYAGGSWHVEGMSNEAIVATGICYYDMDNITPSLLSFREALPEWVAYEQSDWDYCRDVYGIENESTHRNQQLGSIKAAVGRCIVFPNILQHKVQPFELADPTRPGFRKILAFFLVDPAKRTVSTAHLAPQQRDWHDMGLRTTQLPPELWQGIVEHIPGTMSLDDAKRLRQDLMSEQHRTQDDWAWLMFENTFVADKHNP</sequence>
<reference evidence="4 5" key="1">
    <citation type="submission" date="2023-09" db="EMBL/GenBank/DDBJ databases">
        <title>Pangenome analysis of Batrachochytrium dendrobatidis and related Chytrids.</title>
        <authorList>
            <person name="Yacoub M.N."/>
            <person name="Stajich J.E."/>
            <person name="James T.Y."/>
        </authorList>
    </citation>
    <scope>NUCLEOTIDE SEQUENCE [LARGE SCALE GENOMIC DNA]</scope>
    <source>
        <strain evidence="4 5">JEL0888</strain>
    </source>
</reference>
<dbReference type="InterPro" id="IPR049207">
    <property type="entry name" value="DUF4246_N"/>
</dbReference>
<evidence type="ECO:0000256" key="1">
    <source>
        <dbReference type="SAM" id="MobiDB-lite"/>
    </source>
</evidence>
<dbReference type="Proteomes" id="UP001527925">
    <property type="component" value="Unassembled WGS sequence"/>
</dbReference>
<evidence type="ECO:0000313" key="5">
    <source>
        <dbReference type="Proteomes" id="UP001527925"/>
    </source>
</evidence>
<name>A0ABR4MVP3_9FUNG</name>
<gene>
    <name evidence="4" type="ORF">HK105_209214</name>
</gene>
<dbReference type="InterPro" id="IPR016024">
    <property type="entry name" value="ARM-type_fold"/>
</dbReference>
<dbReference type="InterPro" id="IPR025340">
    <property type="entry name" value="DUF4246"/>
</dbReference>
<feature type="domain" description="DUF4246" evidence="2">
    <location>
        <begin position="506"/>
        <end position="1001"/>
    </location>
</feature>
<organism evidence="4 5">
    <name type="scientific">Polyrhizophydium stewartii</name>
    <dbReference type="NCBI Taxonomy" id="2732419"/>
    <lineage>
        <taxon>Eukaryota</taxon>
        <taxon>Fungi</taxon>
        <taxon>Fungi incertae sedis</taxon>
        <taxon>Chytridiomycota</taxon>
        <taxon>Chytridiomycota incertae sedis</taxon>
        <taxon>Chytridiomycetes</taxon>
        <taxon>Rhizophydiales</taxon>
        <taxon>Rhizophydiales incertae sedis</taxon>
        <taxon>Polyrhizophydium</taxon>
    </lineage>
</organism>